<dbReference type="PANTHER" id="PTHR18866:SF33">
    <property type="entry name" value="METHYLCROTONOYL-COA CARBOXYLASE SUBUNIT ALPHA, MITOCHONDRIAL-RELATED"/>
    <property type="match status" value="1"/>
</dbReference>
<keyword evidence="20" id="KW-1185">Reference proteome</keyword>
<dbReference type="SUPFAM" id="SSF51246">
    <property type="entry name" value="Rudiment single hybrid motif"/>
    <property type="match status" value="1"/>
</dbReference>
<dbReference type="SMART" id="SM00878">
    <property type="entry name" value="Biotin_carb_C"/>
    <property type="match status" value="1"/>
</dbReference>
<evidence type="ECO:0000256" key="11">
    <source>
        <dbReference type="ARBA" id="ARBA00023211"/>
    </source>
</evidence>
<feature type="domain" description="Biotin carboxylation" evidence="18">
    <location>
        <begin position="1"/>
        <end position="468"/>
    </location>
</feature>
<dbReference type="CDD" id="cd06850">
    <property type="entry name" value="biotinyl_domain"/>
    <property type="match status" value="1"/>
</dbReference>
<feature type="domain" description="ATP-grasp" evidence="17">
    <location>
        <begin position="120"/>
        <end position="317"/>
    </location>
</feature>
<dbReference type="InterPro" id="IPR000089">
    <property type="entry name" value="Biotin_lipoyl"/>
</dbReference>
<dbReference type="Pfam" id="PF02786">
    <property type="entry name" value="CPSase_L_D2"/>
    <property type="match status" value="1"/>
</dbReference>
<evidence type="ECO:0000256" key="3">
    <source>
        <dbReference type="ARBA" id="ARBA00013050"/>
    </source>
</evidence>
<dbReference type="RefSeq" id="WP_207350001.1">
    <property type="nucleotide sequence ID" value="NZ_JAFMPY010000005.1"/>
</dbReference>
<keyword evidence="10" id="KW-0443">Lipid metabolism</keyword>
<keyword evidence="11" id="KW-0464">Manganese</keyword>
<dbReference type="PROSITE" id="PS00188">
    <property type="entry name" value="BIOTIN"/>
    <property type="match status" value="1"/>
</dbReference>
<evidence type="ECO:0000256" key="10">
    <source>
        <dbReference type="ARBA" id="ARBA00023098"/>
    </source>
</evidence>
<feature type="region of interest" description="Disordered" evidence="15">
    <location>
        <begin position="359"/>
        <end position="384"/>
    </location>
</feature>
<name>A0ABS3J111_9HYPH</name>
<evidence type="ECO:0000256" key="14">
    <source>
        <dbReference type="PROSITE-ProRule" id="PRU00409"/>
    </source>
</evidence>
<comment type="catalytic activity">
    <reaction evidence="13">
        <text>propanoyl-CoA + hydrogencarbonate + ATP = (S)-methylmalonyl-CoA + ADP + phosphate + H(+)</text>
        <dbReference type="Rhea" id="RHEA:23720"/>
        <dbReference type="ChEBI" id="CHEBI:15378"/>
        <dbReference type="ChEBI" id="CHEBI:17544"/>
        <dbReference type="ChEBI" id="CHEBI:30616"/>
        <dbReference type="ChEBI" id="CHEBI:43474"/>
        <dbReference type="ChEBI" id="CHEBI:57327"/>
        <dbReference type="ChEBI" id="CHEBI:57392"/>
        <dbReference type="ChEBI" id="CHEBI:456216"/>
        <dbReference type="EC" id="6.4.1.3"/>
    </reaction>
    <physiologicalReaction direction="left-to-right" evidence="13">
        <dbReference type="Rhea" id="RHEA:23721"/>
    </physiologicalReaction>
</comment>
<dbReference type="InterPro" id="IPR011764">
    <property type="entry name" value="Biotin_carboxylation_dom"/>
</dbReference>
<evidence type="ECO:0000256" key="1">
    <source>
        <dbReference type="ARBA" id="ARBA00001953"/>
    </source>
</evidence>
<evidence type="ECO:0000313" key="19">
    <source>
        <dbReference type="EMBL" id="MBO0903364.1"/>
    </source>
</evidence>
<dbReference type="SUPFAM" id="SSF51230">
    <property type="entry name" value="Single hybrid motif"/>
    <property type="match status" value="1"/>
</dbReference>
<evidence type="ECO:0000256" key="15">
    <source>
        <dbReference type="SAM" id="MobiDB-lite"/>
    </source>
</evidence>
<organism evidence="19 20">
    <name type="scientific">Jiella sonneratiae</name>
    <dbReference type="NCBI Taxonomy" id="2816856"/>
    <lineage>
        <taxon>Bacteria</taxon>
        <taxon>Pseudomonadati</taxon>
        <taxon>Pseudomonadota</taxon>
        <taxon>Alphaproteobacteria</taxon>
        <taxon>Hyphomicrobiales</taxon>
        <taxon>Aurantimonadaceae</taxon>
        <taxon>Jiella</taxon>
    </lineage>
</organism>
<dbReference type="PROSITE" id="PS50975">
    <property type="entry name" value="ATP_GRASP"/>
    <property type="match status" value="1"/>
</dbReference>
<dbReference type="PROSITE" id="PS00866">
    <property type="entry name" value="CPSASE_1"/>
    <property type="match status" value="1"/>
</dbReference>
<dbReference type="PANTHER" id="PTHR18866">
    <property type="entry name" value="CARBOXYLASE:PYRUVATE/ACETYL-COA/PROPIONYL-COA CARBOXYLASE"/>
    <property type="match status" value="1"/>
</dbReference>
<dbReference type="InterPro" id="IPR005482">
    <property type="entry name" value="Biotin_COase_C"/>
</dbReference>
<dbReference type="Proteomes" id="UP000664288">
    <property type="component" value="Unassembled WGS sequence"/>
</dbReference>
<evidence type="ECO:0000256" key="4">
    <source>
        <dbReference type="ARBA" id="ARBA00022598"/>
    </source>
</evidence>
<dbReference type="EMBL" id="JAFMPY010000005">
    <property type="protein sequence ID" value="MBO0903364.1"/>
    <property type="molecule type" value="Genomic_DNA"/>
</dbReference>
<dbReference type="InterPro" id="IPR041265">
    <property type="entry name" value="PCC_BT"/>
</dbReference>
<evidence type="ECO:0000256" key="9">
    <source>
        <dbReference type="ARBA" id="ARBA00022963"/>
    </source>
</evidence>
<dbReference type="InterPro" id="IPR005479">
    <property type="entry name" value="CPAse_ATP-bd"/>
</dbReference>
<evidence type="ECO:0000256" key="2">
    <source>
        <dbReference type="ARBA" id="ARBA00005060"/>
    </source>
</evidence>
<dbReference type="PROSITE" id="PS50968">
    <property type="entry name" value="BIOTINYL_LIPOYL"/>
    <property type="match status" value="1"/>
</dbReference>
<dbReference type="InterPro" id="IPR001882">
    <property type="entry name" value="Biotin_BS"/>
</dbReference>
<dbReference type="Gene3D" id="2.40.50.100">
    <property type="match status" value="1"/>
</dbReference>
<keyword evidence="7 14" id="KW-0067">ATP-binding</keyword>
<dbReference type="SUPFAM" id="SSF56059">
    <property type="entry name" value="Glutathione synthetase ATP-binding domain-like"/>
    <property type="match status" value="1"/>
</dbReference>
<sequence>MFEKILIANRGEIACRVIRTAKKMGIATVAVYSDADRDAMHVRQADEAVHLGPPQAGQSYLLGERILKACRDTGAEAVHPGYGFLSENADFCQMLEDAGIAFIGPKPKAIRAMGDKITSKKLAAEAGVSTVPGFMGLIENAGHAAEIAAEVGYPVMIKASAGGGGKGMRIAWNDAEAKDGFERSRSEAKSSFGDDRIFIEKFVEEPRHIEIQVLADSFGNCVYLNERECSIQRRNQKVVEEAPSSFLDEKTRKAMGEQSVALAKAVDYQSAGTVEFIVDKNRNFYFLEMNTRLQVEHPVTELITGVDLVEQMIRIADGERLPFTQEDVTIDGWAIESRVYAEDPYRGFLPSIGRLKRYSPPDEGPLDGSPASGAGPAGRAVAGGAPIVRNDTGVSEGSEISMFYDPMIAKLCTWGETREAATDAMAEALDRFVLDGIGHNVPFVAAIMQHPRWRSGEISTGFIAEEYPDGFAGAHADAAMRAKLAAAAVLIDRASQRRRAGSGPSLGETLALSRDGGRRIVCIGEDRLVVDASEAGGIAVDGADLGTVALDFRRGEPLAKLRFADGTLHLRVDPITSGYRLRHAGIDVEARVYRPHMAALAALMPKRQAPDTSNLLLCPMPGVVVSLSVAEGDSVEAGQTLAVIEAMKMENVLRAEHKAVVKSIPVKAGDSLAVDAVIMEFET</sequence>
<dbReference type="InterPro" id="IPR016185">
    <property type="entry name" value="PreATP-grasp_dom_sf"/>
</dbReference>
<keyword evidence="12" id="KW-0092">Biotin</keyword>
<proteinExistence type="predicted"/>
<dbReference type="InterPro" id="IPR011053">
    <property type="entry name" value="Single_hybrid_motif"/>
</dbReference>
<dbReference type="SUPFAM" id="SSF52440">
    <property type="entry name" value="PreATP-grasp domain"/>
    <property type="match status" value="1"/>
</dbReference>
<dbReference type="InterPro" id="IPR011761">
    <property type="entry name" value="ATP-grasp"/>
</dbReference>
<dbReference type="PROSITE" id="PS00867">
    <property type="entry name" value="CPSASE_2"/>
    <property type="match status" value="1"/>
</dbReference>
<dbReference type="EC" id="6.4.1.3" evidence="3"/>
<keyword evidence="6 14" id="KW-0547">Nucleotide-binding</keyword>
<accession>A0ABS3J111</accession>
<dbReference type="InterPro" id="IPR005481">
    <property type="entry name" value="BC-like_N"/>
</dbReference>
<keyword evidence="5" id="KW-0479">Metal-binding</keyword>
<gene>
    <name evidence="19" type="ORF">J1C47_06885</name>
</gene>
<reference evidence="19 20" key="1">
    <citation type="submission" date="2021-03" db="EMBL/GenBank/DDBJ databases">
        <title>Whole genome sequence of Jiella sp. MQZ13P-4.</title>
        <authorList>
            <person name="Tuo L."/>
        </authorList>
    </citation>
    <scope>NUCLEOTIDE SEQUENCE [LARGE SCALE GENOMIC DNA]</scope>
    <source>
        <strain evidence="19 20">MQZ13P-4</strain>
    </source>
</reference>
<evidence type="ECO:0000256" key="8">
    <source>
        <dbReference type="ARBA" id="ARBA00022842"/>
    </source>
</evidence>
<comment type="pathway">
    <text evidence="2">Metabolic intermediate metabolism; propanoyl-CoA degradation; succinyl-CoA from propanoyl-CoA: step 1/3.</text>
</comment>
<comment type="cofactor">
    <cofactor evidence="1">
        <name>biotin</name>
        <dbReference type="ChEBI" id="CHEBI:57586"/>
    </cofactor>
</comment>
<comment type="caution">
    <text evidence="19">The sequence shown here is derived from an EMBL/GenBank/DDBJ whole genome shotgun (WGS) entry which is preliminary data.</text>
</comment>
<dbReference type="PROSITE" id="PS50979">
    <property type="entry name" value="BC"/>
    <property type="match status" value="1"/>
</dbReference>
<evidence type="ECO:0000256" key="6">
    <source>
        <dbReference type="ARBA" id="ARBA00022741"/>
    </source>
</evidence>
<evidence type="ECO:0000259" key="16">
    <source>
        <dbReference type="PROSITE" id="PS50968"/>
    </source>
</evidence>
<feature type="domain" description="Lipoyl-binding" evidence="16">
    <location>
        <begin position="606"/>
        <end position="682"/>
    </location>
</feature>
<feature type="compositionally biased region" description="Low complexity" evidence="15">
    <location>
        <begin position="368"/>
        <end position="384"/>
    </location>
</feature>
<evidence type="ECO:0000259" key="18">
    <source>
        <dbReference type="PROSITE" id="PS50979"/>
    </source>
</evidence>
<keyword evidence="9" id="KW-0442">Lipid degradation</keyword>
<dbReference type="InterPro" id="IPR011054">
    <property type="entry name" value="Rudment_hybrid_motif"/>
</dbReference>
<protein>
    <recommendedName>
        <fullName evidence="3">propionyl-CoA carboxylase</fullName>
        <ecNumber evidence="3">6.4.1.3</ecNumber>
    </recommendedName>
</protein>
<keyword evidence="4" id="KW-0436">Ligase</keyword>
<dbReference type="Pfam" id="PF00289">
    <property type="entry name" value="Biotin_carb_N"/>
    <property type="match status" value="1"/>
</dbReference>
<evidence type="ECO:0000256" key="5">
    <source>
        <dbReference type="ARBA" id="ARBA00022723"/>
    </source>
</evidence>
<evidence type="ECO:0000256" key="13">
    <source>
        <dbReference type="ARBA" id="ARBA00049495"/>
    </source>
</evidence>
<keyword evidence="8" id="KW-0460">Magnesium</keyword>
<dbReference type="Gene3D" id="3.30.700.30">
    <property type="match status" value="1"/>
</dbReference>
<evidence type="ECO:0000256" key="12">
    <source>
        <dbReference type="ARBA" id="ARBA00023267"/>
    </source>
</evidence>
<evidence type="ECO:0000256" key="7">
    <source>
        <dbReference type="ARBA" id="ARBA00022840"/>
    </source>
</evidence>
<dbReference type="Pfam" id="PF00364">
    <property type="entry name" value="Biotin_lipoyl"/>
    <property type="match status" value="1"/>
</dbReference>
<evidence type="ECO:0000313" key="20">
    <source>
        <dbReference type="Proteomes" id="UP000664288"/>
    </source>
</evidence>
<dbReference type="InterPro" id="IPR050856">
    <property type="entry name" value="Biotin_carboxylase_complex"/>
</dbReference>
<dbReference type="Pfam" id="PF02785">
    <property type="entry name" value="Biotin_carb_C"/>
    <property type="match status" value="1"/>
</dbReference>
<dbReference type="Gene3D" id="3.30.470.20">
    <property type="entry name" value="ATP-grasp fold, B domain"/>
    <property type="match status" value="1"/>
</dbReference>
<evidence type="ECO:0000259" key="17">
    <source>
        <dbReference type="PROSITE" id="PS50975"/>
    </source>
</evidence>
<dbReference type="Pfam" id="PF18140">
    <property type="entry name" value="PCC_BT"/>
    <property type="match status" value="1"/>
</dbReference>